<comment type="caution">
    <text evidence="2">The sequence shown here is derived from an EMBL/GenBank/DDBJ whole genome shotgun (WGS) entry which is preliminary data.</text>
</comment>
<dbReference type="Proteomes" id="UP000309550">
    <property type="component" value="Unassembled WGS sequence"/>
</dbReference>
<protein>
    <recommendedName>
        <fullName evidence="4">YMGG-like Gly-zipper domain-containing protein</fullName>
    </recommendedName>
</protein>
<feature type="signal peptide" evidence="1">
    <location>
        <begin position="1"/>
        <end position="17"/>
    </location>
</feature>
<name>A0A5S3PBQ5_9RHOB</name>
<organism evidence="2 3">
    <name type="scientific">Sulfitobacter sabulilitoris</name>
    <dbReference type="NCBI Taxonomy" id="2562655"/>
    <lineage>
        <taxon>Bacteria</taxon>
        <taxon>Pseudomonadati</taxon>
        <taxon>Pseudomonadota</taxon>
        <taxon>Alphaproteobacteria</taxon>
        <taxon>Rhodobacterales</taxon>
        <taxon>Roseobacteraceae</taxon>
        <taxon>Sulfitobacter</taxon>
    </lineage>
</organism>
<gene>
    <name evidence="2" type="ORF">FDT80_16830</name>
</gene>
<dbReference type="EMBL" id="VANS01000005">
    <property type="protein sequence ID" value="TMM50915.1"/>
    <property type="molecule type" value="Genomic_DNA"/>
</dbReference>
<reference evidence="2 3" key="1">
    <citation type="submission" date="2019-05" db="EMBL/GenBank/DDBJ databases">
        <title>Sulfitobacter sabulilitoris sp. nov., isolated from a marine sand.</title>
        <authorList>
            <person name="Yoon J.-H."/>
        </authorList>
    </citation>
    <scope>NUCLEOTIDE SEQUENCE [LARGE SCALE GENOMIC DNA]</scope>
    <source>
        <strain evidence="2 3">HSMS-29</strain>
    </source>
</reference>
<sequence>MRIKGVFLALAATAGLAACGETLGDQALGGAAIGAGAAVITNNSLAKGAAIGAAGNVAYCQLYPGRCN</sequence>
<evidence type="ECO:0000313" key="3">
    <source>
        <dbReference type="Proteomes" id="UP000309550"/>
    </source>
</evidence>
<evidence type="ECO:0000313" key="2">
    <source>
        <dbReference type="EMBL" id="TMM50915.1"/>
    </source>
</evidence>
<proteinExistence type="predicted"/>
<evidence type="ECO:0008006" key="4">
    <source>
        <dbReference type="Google" id="ProtNLM"/>
    </source>
</evidence>
<feature type="chain" id="PRO_5024430488" description="YMGG-like Gly-zipper domain-containing protein" evidence="1">
    <location>
        <begin position="18"/>
        <end position="68"/>
    </location>
</feature>
<keyword evidence="3" id="KW-1185">Reference proteome</keyword>
<dbReference type="RefSeq" id="WP_138663487.1">
    <property type="nucleotide sequence ID" value="NZ_VANS01000005.1"/>
</dbReference>
<evidence type="ECO:0000256" key="1">
    <source>
        <dbReference type="SAM" id="SignalP"/>
    </source>
</evidence>
<dbReference type="AlphaFoldDB" id="A0A5S3PBQ5"/>
<dbReference type="PROSITE" id="PS51257">
    <property type="entry name" value="PROKAR_LIPOPROTEIN"/>
    <property type="match status" value="1"/>
</dbReference>
<keyword evidence="1" id="KW-0732">Signal</keyword>
<accession>A0A5S3PBQ5</accession>